<dbReference type="AlphaFoldDB" id="A0A6A7BRT1"/>
<organism evidence="7 8">
    <name type="scientific">Piedraia hortae CBS 480.64</name>
    <dbReference type="NCBI Taxonomy" id="1314780"/>
    <lineage>
        <taxon>Eukaryota</taxon>
        <taxon>Fungi</taxon>
        <taxon>Dikarya</taxon>
        <taxon>Ascomycota</taxon>
        <taxon>Pezizomycotina</taxon>
        <taxon>Dothideomycetes</taxon>
        <taxon>Dothideomycetidae</taxon>
        <taxon>Capnodiales</taxon>
        <taxon>Piedraiaceae</taxon>
        <taxon>Piedraia</taxon>
    </lineage>
</organism>
<protein>
    <recommendedName>
        <fullName evidence="6">TATA element modulatory factor 1 TATA binding domain-containing protein</fullName>
    </recommendedName>
</protein>
<evidence type="ECO:0000259" key="6">
    <source>
        <dbReference type="Pfam" id="PF12325"/>
    </source>
</evidence>
<feature type="domain" description="TATA element modulatory factor 1 TATA binding" evidence="6">
    <location>
        <begin position="648"/>
        <end position="758"/>
    </location>
</feature>
<feature type="region of interest" description="Disordered" evidence="5">
    <location>
        <begin position="552"/>
        <end position="656"/>
    </location>
</feature>
<evidence type="ECO:0000256" key="3">
    <source>
        <dbReference type="ARBA" id="ARBA00023054"/>
    </source>
</evidence>
<evidence type="ECO:0000256" key="1">
    <source>
        <dbReference type="ARBA" id="ARBA00004555"/>
    </source>
</evidence>
<gene>
    <name evidence="7" type="ORF">K470DRAFT_272840</name>
</gene>
<dbReference type="OrthoDB" id="74178at2759"/>
<dbReference type="Pfam" id="PF12325">
    <property type="entry name" value="TMF_TATA_bd"/>
    <property type="match status" value="1"/>
</dbReference>
<dbReference type="InterPro" id="IPR022091">
    <property type="entry name" value="TMF_TATA-bd"/>
</dbReference>
<evidence type="ECO:0000313" key="7">
    <source>
        <dbReference type="EMBL" id="KAF2857996.1"/>
    </source>
</evidence>
<reference evidence="7" key="1">
    <citation type="journal article" date="2020" name="Stud. Mycol.">
        <title>101 Dothideomycetes genomes: a test case for predicting lifestyles and emergence of pathogens.</title>
        <authorList>
            <person name="Haridas S."/>
            <person name="Albert R."/>
            <person name="Binder M."/>
            <person name="Bloem J."/>
            <person name="Labutti K."/>
            <person name="Salamov A."/>
            <person name="Andreopoulos B."/>
            <person name="Baker S."/>
            <person name="Barry K."/>
            <person name="Bills G."/>
            <person name="Bluhm B."/>
            <person name="Cannon C."/>
            <person name="Castanera R."/>
            <person name="Culley D."/>
            <person name="Daum C."/>
            <person name="Ezra D."/>
            <person name="Gonzalez J."/>
            <person name="Henrissat B."/>
            <person name="Kuo A."/>
            <person name="Liang C."/>
            <person name="Lipzen A."/>
            <person name="Lutzoni F."/>
            <person name="Magnuson J."/>
            <person name="Mondo S."/>
            <person name="Nolan M."/>
            <person name="Ohm R."/>
            <person name="Pangilinan J."/>
            <person name="Park H.-J."/>
            <person name="Ramirez L."/>
            <person name="Alfaro M."/>
            <person name="Sun H."/>
            <person name="Tritt A."/>
            <person name="Yoshinaga Y."/>
            <person name="Zwiers L.-H."/>
            <person name="Turgeon B."/>
            <person name="Goodwin S."/>
            <person name="Spatafora J."/>
            <person name="Crous P."/>
            <person name="Grigoriev I."/>
        </authorList>
    </citation>
    <scope>NUCLEOTIDE SEQUENCE</scope>
    <source>
        <strain evidence="7">CBS 480.64</strain>
    </source>
</reference>
<keyword evidence="2" id="KW-0333">Golgi apparatus</keyword>
<name>A0A6A7BRT1_9PEZI</name>
<evidence type="ECO:0000256" key="4">
    <source>
        <dbReference type="SAM" id="Coils"/>
    </source>
</evidence>
<feature type="compositionally biased region" description="Polar residues" evidence="5">
    <location>
        <begin position="121"/>
        <end position="132"/>
    </location>
</feature>
<dbReference type="PANTHER" id="PTHR46515">
    <property type="entry name" value="TATA ELEMENT MODULATORY FACTOR TMF1"/>
    <property type="match status" value="1"/>
</dbReference>
<evidence type="ECO:0000313" key="8">
    <source>
        <dbReference type="Proteomes" id="UP000799421"/>
    </source>
</evidence>
<feature type="coiled-coil region" evidence="4">
    <location>
        <begin position="442"/>
        <end position="532"/>
    </location>
</feature>
<dbReference type="GO" id="GO:0005794">
    <property type="term" value="C:Golgi apparatus"/>
    <property type="evidence" value="ECO:0007669"/>
    <property type="project" value="UniProtKB-SubCell"/>
</dbReference>
<dbReference type="EMBL" id="MU006021">
    <property type="protein sequence ID" value="KAF2857996.1"/>
    <property type="molecule type" value="Genomic_DNA"/>
</dbReference>
<dbReference type="InterPro" id="IPR022092">
    <property type="entry name" value="TMF_DNA-bd"/>
</dbReference>
<dbReference type="GO" id="GO:0005783">
    <property type="term" value="C:endoplasmic reticulum"/>
    <property type="evidence" value="ECO:0007669"/>
    <property type="project" value="TreeGrafter"/>
</dbReference>
<dbReference type="Pfam" id="PF12329">
    <property type="entry name" value="TMF_DNA_bd"/>
    <property type="match status" value="1"/>
</dbReference>
<feature type="coiled-coil region" evidence="4">
    <location>
        <begin position="660"/>
        <end position="758"/>
    </location>
</feature>
<dbReference type="PANTHER" id="PTHR46515:SF1">
    <property type="entry name" value="TATA ELEMENT MODULATORY FACTOR"/>
    <property type="match status" value="1"/>
</dbReference>
<feature type="compositionally biased region" description="Polar residues" evidence="5">
    <location>
        <begin position="635"/>
        <end position="651"/>
    </location>
</feature>
<feature type="region of interest" description="Disordered" evidence="5">
    <location>
        <begin position="36"/>
        <end position="154"/>
    </location>
</feature>
<sequence length="760" mass="83936">MSSPSKGAKKGWGSLLSGAVANLESRLDTILAEDSEASARQRAAEAALKEAKKDQTSASRDASRGRTNETLAQRLARASAKKEDSSPYGRNGAGTAGIATEPVASEQGSSALADRKVSVNPARTSTDVTTPTVLEPTDGAESIGTKNAEESVTKLEDEVERLQLESTRNEQQWQEERLIYIEKVDALQSKLKYLTEETLAAAEGLGSGNGSGSDSRLAEKDKQIALLMQEGEKLSMAEMKHLQTIKRLKAKAATDGKAAATLEQKLERAEHAESVLKQKLGRAEGWEKRVEERGRQIAALEERVEGLRVERDAMSEQIGTLTRQLKEARAQSQTHDVDKVSELEEELGKARAGVEEARDRARSEIRRLNAELEQQQERSAAAESELKDQVSGLEARLEAMRVVAEEATSAGAGSEAQTKLLRQSETLMNQYSVAKANWETIEASLNARLSQMEAERDEAVQRETRVRKKAREVGMSKRKTDEELEAAEGKIRSLNRDLDGLREELDEVRKRLSRAESSAKEAKADAAKQRQLWEAEVDCRIEEERVKWRQLAQPRPPSASPLLCEGVERPRRLTTAMGRVTPSDRSPAMSRNVSAFGLSPSMSRETSSTWHQLPSIPGMPAAPSQEFDHDEGSAVGSSGRNPNDTTSTSMAQAGPSVQMMERLSAAVRRLEAEKANFGQEAARLARQRDEAREEVVRLLREAQTEKDESATKLKAELGQLRKRYDASLEMLGEKEEEVEDLKQDVKEMKRLYRELVDKVG</sequence>
<keyword evidence="3 4" id="KW-0175">Coiled coil</keyword>
<feature type="coiled-coil region" evidence="4">
    <location>
        <begin position="259"/>
        <end position="389"/>
    </location>
</feature>
<comment type="subcellular location">
    <subcellularLocation>
        <location evidence="1">Golgi apparatus</location>
    </subcellularLocation>
</comment>
<evidence type="ECO:0000256" key="2">
    <source>
        <dbReference type="ARBA" id="ARBA00023034"/>
    </source>
</evidence>
<feature type="compositionally biased region" description="Polar residues" evidence="5">
    <location>
        <begin position="600"/>
        <end position="612"/>
    </location>
</feature>
<dbReference type="InterPro" id="IPR052602">
    <property type="entry name" value="Growth_transcription_reg"/>
</dbReference>
<proteinExistence type="predicted"/>
<dbReference type="Proteomes" id="UP000799421">
    <property type="component" value="Unassembled WGS sequence"/>
</dbReference>
<accession>A0A6A7BRT1</accession>
<dbReference type="SUPFAM" id="SSF57997">
    <property type="entry name" value="Tropomyosin"/>
    <property type="match status" value="1"/>
</dbReference>
<keyword evidence="8" id="KW-1185">Reference proteome</keyword>
<evidence type="ECO:0000256" key="5">
    <source>
        <dbReference type="SAM" id="MobiDB-lite"/>
    </source>
</evidence>
<feature type="compositionally biased region" description="Basic and acidic residues" evidence="5">
    <location>
        <begin position="37"/>
        <end position="67"/>
    </location>
</feature>